<feature type="domain" description="Methyltransferase" evidence="1">
    <location>
        <begin position="44"/>
        <end position="138"/>
    </location>
</feature>
<reference evidence="2 3" key="1">
    <citation type="submission" date="2019-07" db="EMBL/GenBank/DDBJ databases">
        <authorList>
            <person name="Kim J.K."/>
            <person name="Cheong H.-M."/>
            <person name="Choi Y."/>
            <person name="Hwang K.J."/>
            <person name="Lee S."/>
            <person name="Choi C."/>
        </authorList>
    </citation>
    <scope>NUCLEOTIDE SEQUENCE [LARGE SCALE GENOMIC DNA]</scope>
    <source>
        <strain evidence="2 3">KS 22</strain>
    </source>
</reference>
<dbReference type="PANTHER" id="PTHR43591:SF110">
    <property type="entry name" value="RHODANESE DOMAIN-CONTAINING PROTEIN"/>
    <property type="match status" value="1"/>
</dbReference>
<dbReference type="Gene3D" id="3.40.50.150">
    <property type="entry name" value="Vaccinia Virus protein VP39"/>
    <property type="match status" value="1"/>
</dbReference>
<keyword evidence="2" id="KW-0808">Transferase</keyword>
<gene>
    <name evidence="2" type="ORF">FPL14_23275</name>
</gene>
<organism evidence="2 3">
    <name type="scientific">Cohnella cholangitidis</name>
    <dbReference type="NCBI Taxonomy" id="2598458"/>
    <lineage>
        <taxon>Bacteria</taxon>
        <taxon>Bacillati</taxon>
        <taxon>Bacillota</taxon>
        <taxon>Bacilli</taxon>
        <taxon>Bacillales</taxon>
        <taxon>Paenibacillaceae</taxon>
        <taxon>Cohnella</taxon>
    </lineage>
</organism>
<keyword evidence="2" id="KW-0489">Methyltransferase</keyword>
<evidence type="ECO:0000313" key="2">
    <source>
        <dbReference type="EMBL" id="QMV43765.1"/>
    </source>
</evidence>
<dbReference type="GO" id="GO:0008168">
    <property type="term" value="F:methyltransferase activity"/>
    <property type="evidence" value="ECO:0007669"/>
    <property type="project" value="UniProtKB-KW"/>
</dbReference>
<proteinExistence type="predicted"/>
<dbReference type="RefSeq" id="WP_182300006.1">
    <property type="nucleotide sequence ID" value="NZ_CP041969.1"/>
</dbReference>
<dbReference type="InterPro" id="IPR041698">
    <property type="entry name" value="Methyltransf_25"/>
</dbReference>
<sequence length="253" mass="28802">MGDWFTESFGEDYKVVYRHRNGENAAREIGAMMDWMNLRHGAAVLDVGCGMGRHALVLRDLGYEVTGLDLSKVLLNEARSAESEGKISWVNGDMRSLPFEDGSFEAVVNWFTSFGYFADYGDNARVLHEIKRVLIPDGRYLIDFLNPSYLMRHLVPRSERVDEQTGLHIVEKRAIEGEFVVKKIEVKPPIDQEGNQGAIRHYEERVRLIGLNQFEEMLEETGLSLESVYGDYDGSPYSMESSKRLILIGRSRG</sequence>
<dbReference type="CDD" id="cd02440">
    <property type="entry name" value="AdoMet_MTases"/>
    <property type="match status" value="1"/>
</dbReference>
<dbReference type="Gene3D" id="2.20.25.110">
    <property type="entry name" value="S-adenosyl-L-methionine-dependent methyltransferases"/>
    <property type="match status" value="1"/>
</dbReference>
<evidence type="ECO:0000259" key="1">
    <source>
        <dbReference type="Pfam" id="PF13649"/>
    </source>
</evidence>
<accession>A0A7G5C3I1</accession>
<dbReference type="PANTHER" id="PTHR43591">
    <property type="entry name" value="METHYLTRANSFERASE"/>
    <property type="match status" value="1"/>
</dbReference>
<evidence type="ECO:0000313" key="3">
    <source>
        <dbReference type="Proteomes" id="UP000515679"/>
    </source>
</evidence>
<keyword evidence="3" id="KW-1185">Reference proteome</keyword>
<name>A0A7G5C3I1_9BACL</name>
<dbReference type="GO" id="GO:0032259">
    <property type="term" value="P:methylation"/>
    <property type="evidence" value="ECO:0007669"/>
    <property type="project" value="UniProtKB-KW"/>
</dbReference>
<dbReference type="Pfam" id="PF13649">
    <property type="entry name" value="Methyltransf_25"/>
    <property type="match status" value="1"/>
</dbReference>
<dbReference type="InterPro" id="IPR029063">
    <property type="entry name" value="SAM-dependent_MTases_sf"/>
</dbReference>
<protein>
    <submittedName>
        <fullName evidence="2">Class I SAM-dependent methyltransferase</fullName>
    </submittedName>
</protein>
<dbReference type="AlphaFoldDB" id="A0A7G5C3I1"/>
<dbReference type="SUPFAM" id="SSF53335">
    <property type="entry name" value="S-adenosyl-L-methionine-dependent methyltransferases"/>
    <property type="match status" value="1"/>
</dbReference>
<dbReference type="EMBL" id="CP041969">
    <property type="protein sequence ID" value="QMV43765.1"/>
    <property type="molecule type" value="Genomic_DNA"/>
</dbReference>
<dbReference type="KEGG" id="cchl:FPL14_23275"/>
<dbReference type="Proteomes" id="UP000515679">
    <property type="component" value="Chromosome"/>
</dbReference>